<protein>
    <submittedName>
        <fullName evidence="5">Peptidase_M13_N domain-containing protein</fullName>
    </submittedName>
</protein>
<dbReference type="SUPFAM" id="SSF55486">
    <property type="entry name" value="Metalloproteases ('zincins'), catalytic domain"/>
    <property type="match status" value="1"/>
</dbReference>
<keyword evidence="2" id="KW-0732">Signal</keyword>
<evidence type="ECO:0000256" key="1">
    <source>
        <dbReference type="ARBA" id="ARBA00007357"/>
    </source>
</evidence>
<keyword evidence="4" id="KW-1185">Reference proteome</keyword>
<feature type="domain" description="Peptidase M13 N-terminal" evidence="3">
    <location>
        <begin position="265"/>
        <end position="425"/>
    </location>
</feature>
<comment type="similarity">
    <text evidence="1">Belongs to the peptidase M13 family.</text>
</comment>
<evidence type="ECO:0000256" key="2">
    <source>
        <dbReference type="SAM" id="SignalP"/>
    </source>
</evidence>
<sequence length="450" mass="52790">MVNKPVKWLRILPTFLLAIFLTSQTAFAHDVYESIENSEAKAFGNRVCMNKDCVKLAAMFIQDRNDKVNPCEDFPAHICGNFKVNNNDPSYHTEGALILHRKLRRMIKSPPVPNEKPWYNLVRTFYKKCIDTASDIYPGLRVLLDEIGRWPALTAGTNVWTEFHESFEEYIANIHRKYRLYFFFKTIVVNVPVNETTKMNVIYILPAPMELNSSHLNDLSNHGSHFNPKPDSDLFDAELFETLTFHKANNALYDRNSASRQFHGPLSHYKEEFPNFDFAKYFTRLFDGIAPFDPETIVAFESAEYFRQFHKLLRPEYKRKVANYAGISVLQHLFDLRITKINKRIQTREANCFYLMYDDLLVYPISQMYVEKHVDRDVVQKVKEMVKLVKEELRESLETACWLDDKTRARALFKVDKMADSVGYPENLFNDTYVEENWNIVSDMRHHKGI</sequence>
<dbReference type="Gene3D" id="3.40.390.10">
    <property type="entry name" value="Collagenase (Catalytic Domain)"/>
    <property type="match status" value="1"/>
</dbReference>
<evidence type="ECO:0000259" key="3">
    <source>
        <dbReference type="Pfam" id="PF05649"/>
    </source>
</evidence>
<dbReference type="InterPro" id="IPR042089">
    <property type="entry name" value="Peptidase_M13_dom_2"/>
</dbReference>
<dbReference type="Gene3D" id="1.10.1380.10">
    <property type="entry name" value="Neutral endopeptidase , domain2"/>
    <property type="match status" value="1"/>
</dbReference>
<feature type="signal peptide" evidence="2">
    <location>
        <begin position="1"/>
        <end position="28"/>
    </location>
</feature>
<dbReference type="PROSITE" id="PS51885">
    <property type="entry name" value="NEPRILYSIN"/>
    <property type="match status" value="1"/>
</dbReference>
<evidence type="ECO:0000313" key="4">
    <source>
        <dbReference type="Proteomes" id="UP000492821"/>
    </source>
</evidence>
<dbReference type="InterPro" id="IPR000718">
    <property type="entry name" value="Peptidase_M13"/>
</dbReference>
<dbReference type="InterPro" id="IPR008753">
    <property type="entry name" value="Peptidase_M13_N"/>
</dbReference>
<dbReference type="PANTHER" id="PTHR11733:SF208">
    <property type="entry name" value="PEPTIDASE M13 C-TERMINAL DOMAIN-CONTAINING PROTEIN"/>
    <property type="match status" value="1"/>
</dbReference>
<name>A0A7E4ZWH8_PANRE</name>
<dbReference type="InterPro" id="IPR024079">
    <property type="entry name" value="MetalloPept_cat_dom_sf"/>
</dbReference>
<organism evidence="4 5">
    <name type="scientific">Panagrellus redivivus</name>
    <name type="common">Microworm</name>
    <dbReference type="NCBI Taxonomy" id="6233"/>
    <lineage>
        <taxon>Eukaryota</taxon>
        <taxon>Metazoa</taxon>
        <taxon>Ecdysozoa</taxon>
        <taxon>Nematoda</taxon>
        <taxon>Chromadorea</taxon>
        <taxon>Rhabditida</taxon>
        <taxon>Tylenchina</taxon>
        <taxon>Panagrolaimomorpha</taxon>
        <taxon>Panagrolaimoidea</taxon>
        <taxon>Panagrolaimidae</taxon>
        <taxon>Panagrellus</taxon>
    </lineage>
</organism>
<dbReference type="AlphaFoldDB" id="A0A7E4ZWH8"/>
<dbReference type="Pfam" id="PF05649">
    <property type="entry name" value="Peptidase_M13_N"/>
    <property type="match status" value="2"/>
</dbReference>
<feature type="chain" id="PRO_5028833822" evidence="2">
    <location>
        <begin position="29"/>
        <end position="450"/>
    </location>
</feature>
<reference evidence="5" key="2">
    <citation type="submission" date="2020-10" db="UniProtKB">
        <authorList>
            <consortium name="WormBaseParasite"/>
        </authorList>
    </citation>
    <scope>IDENTIFICATION</scope>
</reference>
<evidence type="ECO:0000313" key="5">
    <source>
        <dbReference type="WBParaSite" id="Pan_g21501.t1"/>
    </source>
</evidence>
<dbReference type="GO" id="GO:0004222">
    <property type="term" value="F:metalloendopeptidase activity"/>
    <property type="evidence" value="ECO:0007669"/>
    <property type="project" value="InterPro"/>
</dbReference>
<dbReference type="Proteomes" id="UP000492821">
    <property type="component" value="Unassembled WGS sequence"/>
</dbReference>
<accession>A0A7E4ZWH8</accession>
<reference evidence="4" key="1">
    <citation type="journal article" date="2013" name="Genetics">
        <title>The draft genome and transcriptome of Panagrellus redivivus are shaped by the harsh demands of a free-living lifestyle.</title>
        <authorList>
            <person name="Srinivasan J."/>
            <person name="Dillman A.R."/>
            <person name="Macchietto M.G."/>
            <person name="Heikkinen L."/>
            <person name="Lakso M."/>
            <person name="Fracchia K.M."/>
            <person name="Antoshechkin I."/>
            <person name="Mortazavi A."/>
            <person name="Wong G."/>
            <person name="Sternberg P.W."/>
        </authorList>
    </citation>
    <scope>NUCLEOTIDE SEQUENCE [LARGE SCALE GENOMIC DNA]</scope>
    <source>
        <strain evidence="4">MT8872</strain>
    </source>
</reference>
<proteinExistence type="inferred from homology"/>
<feature type="domain" description="Peptidase M13 N-terminal" evidence="3">
    <location>
        <begin position="70"/>
        <end position="214"/>
    </location>
</feature>
<dbReference type="GO" id="GO:0016485">
    <property type="term" value="P:protein processing"/>
    <property type="evidence" value="ECO:0007669"/>
    <property type="project" value="TreeGrafter"/>
</dbReference>
<dbReference type="WBParaSite" id="Pan_g21501.t1">
    <property type="protein sequence ID" value="Pan_g21501.t1"/>
    <property type="gene ID" value="Pan_g21501"/>
</dbReference>
<dbReference type="PANTHER" id="PTHR11733">
    <property type="entry name" value="ZINC METALLOPROTEASE FAMILY M13 NEPRILYSIN-RELATED"/>
    <property type="match status" value="1"/>
</dbReference>
<dbReference type="GO" id="GO:0005886">
    <property type="term" value="C:plasma membrane"/>
    <property type="evidence" value="ECO:0007669"/>
    <property type="project" value="TreeGrafter"/>
</dbReference>